<dbReference type="SUPFAM" id="SSF52980">
    <property type="entry name" value="Restriction endonuclease-like"/>
    <property type="match status" value="1"/>
</dbReference>
<evidence type="ECO:0000313" key="2">
    <source>
        <dbReference type="Proteomes" id="UP000032534"/>
    </source>
</evidence>
<accession>A0A0D7WSS3</accession>
<dbReference type="AlphaFoldDB" id="A0A0D7WSS3"/>
<name>A0A0D7WSS3_9BACL</name>
<comment type="caution">
    <text evidence="1">The sequence shown here is derived from an EMBL/GenBank/DDBJ whole genome shotgun (WGS) entry which is preliminary data.</text>
</comment>
<evidence type="ECO:0000313" key="1">
    <source>
        <dbReference type="EMBL" id="KJD42225.1"/>
    </source>
</evidence>
<dbReference type="InterPro" id="IPR011335">
    <property type="entry name" value="Restrct_endonuc-II-like"/>
</dbReference>
<protein>
    <recommendedName>
        <fullName evidence="3">Restriction endonuclease type IV Mrr domain-containing protein</fullName>
    </recommendedName>
</protein>
<dbReference type="Proteomes" id="UP000032534">
    <property type="component" value="Unassembled WGS sequence"/>
</dbReference>
<proteinExistence type="predicted"/>
<organism evidence="1 2">
    <name type="scientific">Paenibacillus terrae</name>
    <dbReference type="NCBI Taxonomy" id="159743"/>
    <lineage>
        <taxon>Bacteria</taxon>
        <taxon>Bacillati</taxon>
        <taxon>Bacillota</taxon>
        <taxon>Bacilli</taxon>
        <taxon>Bacillales</taxon>
        <taxon>Paenibacillaceae</taxon>
        <taxon>Paenibacillus</taxon>
    </lineage>
</organism>
<feature type="non-terminal residue" evidence="1">
    <location>
        <position position="1"/>
    </location>
</feature>
<dbReference type="RefSeq" id="WP_044649471.1">
    <property type="nucleotide sequence ID" value="NZ_JTHP01000174.1"/>
</dbReference>
<reference evidence="1 2" key="1">
    <citation type="submission" date="2014-11" db="EMBL/GenBank/DDBJ databases">
        <title>Draft Genome Sequences of Paenibacillus polymyxa NRRL B-30509 and Paenibacillus terrae NRRL B-30644, Strains from a Poultry Environment that Produce Tridecaptin A and Paenicidins.</title>
        <authorList>
            <person name="van Belkum M.J."/>
            <person name="Lohans C.T."/>
            <person name="Vederas J.C."/>
        </authorList>
    </citation>
    <scope>NUCLEOTIDE SEQUENCE [LARGE SCALE GENOMIC DNA]</scope>
    <source>
        <strain evidence="1 2">NRRL B-30644</strain>
    </source>
</reference>
<sequence length="375" mass="44203">YQCFTRSFVLGESIKGRRRTTMIGTPESDDVCLLVEGGLLIPLNEDGYKNLSYIDSQYINQWTVRDVEMILKNPIYSYGVHFEPTELFYEWQYVLLYGLATLPIKKYPIEKLEMMYEGFMEKMKQNICYFFEAEVILPEKAKFFKIVQKGIDELRSYLTGKEEEGISKNIIFLMKNRYAFLPIIYNFLKSFFWNEVNDRFEDLEFNIKEFGALLNEAKCLKGGYEKGLLFEEVAKYFLRSVYGLKFMGHRIKEEREEVDLYFCNVSLDPFLWDLGALISVECKNRKEKIKVSDVRNLVPIMDSKGIKTCVIFSMAGFTQISLKEIEYQFVNGRNIIPLSIEDLEKVSDNFPSYKLIKEKMEDIFKTTENDHRLLY</sequence>
<dbReference type="PATRIC" id="fig|159743.3.peg.6570"/>
<dbReference type="EMBL" id="JTHP01000174">
    <property type="protein sequence ID" value="KJD42225.1"/>
    <property type="molecule type" value="Genomic_DNA"/>
</dbReference>
<gene>
    <name evidence="1" type="ORF">QD47_29475</name>
</gene>
<keyword evidence="2" id="KW-1185">Reference proteome</keyword>
<evidence type="ECO:0008006" key="3">
    <source>
        <dbReference type="Google" id="ProtNLM"/>
    </source>
</evidence>